<dbReference type="CDD" id="cd22157">
    <property type="entry name" value="F-box_AtFBW1-like"/>
    <property type="match status" value="1"/>
</dbReference>
<dbReference type="SMART" id="SM00256">
    <property type="entry name" value="FBOX"/>
    <property type="match status" value="1"/>
</dbReference>
<dbReference type="AlphaFoldDB" id="A0AAV0ZVN4"/>
<feature type="domain" description="F-box" evidence="1">
    <location>
        <begin position="34"/>
        <end position="80"/>
    </location>
</feature>
<dbReference type="InterPro" id="IPR001810">
    <property type="entry name" value="F-box_dom"/>
</dbReference>
<proteinExistence type="predicted"/>
<dbReference type="EMBL" id="OX451738">
    <property type="protein sequence ID" value="CAI8601598.1"/>
    <property type="molecule type" value="Genomic_DNA"/>
</dbReference>
<dbReference type="Pfam" id="PF08268">
    <property type="entry name" value="FBA_3"/>
    <property type="match status" value="1"/>
</dbReference>
<dbReference type="InterPro" id="IPR011043">
    <property type="entry name" value="Gal_Oxase/kelch_b-propeller"/>
</dbReference>
<dbReference type="NCBIfam" id="TIGR01640">
    <property type="entry name" value="F_box_assoc_1"/>
    <property type="match status" value="1"/>
</dbReference>
<keyword evidence="3" id="KW-1185">Reference proteome</keyword>
<dbReference type="InterPro" id="IPR013187">
    <property type="entry name" value="F-box-assoc_dom_typ3"/>
</dbReference>
<evidence type="ECO:0000313" key="2">
    <source>
        <dbReference type="EMBL" id="CAI8601598.1"/>
    </source>
</evidence>
<dbReference type="InterPro" id="IPR017451">
    <property type="entry name" value="F-box-assoc_interact_dom"/>
</dbReference>
<evidence type="ECO:0000259" key="1">
    <source>
        <dbReference type="PROSITE" id="PS50181"/>
    </source>
</evidence>
<dbReference type="SUPFAM" id="SSF50965">
    <property type="entry name" value="Galactose oxidase, central domain"/>
    <property type="match status" value="1"/>
</dbReference>
<sequence length="405" mass="46774">MSNYAFIFISNLEALHLRIPSYLRRKLANNIRKRRSIMFLPHEVIILILLRLPAKSLIRFKCVCKAWFSLISHDSSFANSHFQLTATGHNHKILFISTLPLETLSINFEPLLDDYIASLSLDLQCIFPQYFADIEIIGSCRGFILFCRSSNIYIWNPSTVVHKQIPASPFGGSKSRVHYFYGFGYDHSTQDYLVVLMSCCRYSDNSQLHLEYFSLKGNTWKEVEGPHFPYVNRNHFKQPPKGGSLYNGAIHWLAYRKDLQTDVIVAFDLMERKLSYMLLPRGSGGRPMQYCSLWVYGEFLSIYTKNYRNDTVEIWVMEEYKVNSSWTMTLALPLDVIPIEDFSPLCRTKSGDIVGTDHGSGLVKYDKNGQFFEQHFYTNNDLRCQVTTYIESLLSLPSDGDNQQA</sequence>
<dbReference type="PANTHER" id="PTHR31672">
    <property type="entry name" value="BNACNNG10540D PROTEIN"/>
    <property type="match status" value="1"/>
</dbReference>
<gene>
    <name evidence="2" type="ORF">VFH_III002200</name>
</gene>
<dbReference type="InterPro" id="IPR050796">
    <property type="entry name" value="SCF_F-box_component"/>
</dbReference>
<dbReference type="Pfam" id="PF12937">
    <property type="entry name" value="F-box-like"/>
    <property type="match status" value="1"/>
</dbReference>
<protein>
    <recommendedName>
        <fullName evidence="1">F-box domain-containing protein</fullName>
    </recommendedName>
</protein>
<accession>A0AAV0ZVN4</accession>
<dbReference type="Proteomes" id="UP001157006">
    <property type="component" value="Chromosome 3"/>
</dbReference>
<dbReference type="Gene3D" id="1.20.1280.50">
    <property type="match status" value="1"/>
</dbReference>
<dbReference type="PANTHER" id="PTHR31672:SF13">
    <property type="entry name" value="F-BOX PROTEIN CPR30-LIKE"/>
    <property type="match status" value="1"/>
</dbReference>
<name>A0AAV0ZVN4_VICFA</name>
<evidence type="ECO:0000313" key="3">
    <source>
        <dbReference type="Proteomes" id="UP001157006"/>
    </source>
</evidence>
<organism evidence="2 3">
    <name type="scientific">Vicia faba</name>
    <name type="common">Broad bean</name>
    <name type="synonym">Faba vulgaris</name>
    <dbReference type="NCBI Taxonomy" id="3906"/>
    <lineage>
        <taxon>Eukaryota</taxon>
        <taxon>Viridiplantae</taxon>
        <taxon>Streptophyta</taxon>
        <taxon>Embryophyta</taxon>
        <taxon>Tracheophyta</taxon>
        <taxon>Spermatophyta</taxon>
        <taxon>Magnoliopsida</taxon>
        <taxon>eudicotyledons</taxon>
        <taxon>Gunneridae</taxon>
        <taxon>Pentapetalae</taxon>
        <taxon>rosids</taxon>
        <taxon>fabids</taxon>
        <taxon>Fabales</taxon>
        <taxon>Fabaceae</taxon>
        <taxon>Papilionoideae</taxon>
        <taxon>50 kb inversion clade</taxon>
        <taxon>NPAAA clade</taxon>
        <taxon>Hologalegina</taxon>
        <taxon>IRL clade</taxon>
        <taxon>Fabeae</taxon>
        <taxon>Vicia</taxon>
    </lineage>
</organism>
<dbReference type="InterPro" id="IPR036047">
    <property type="entry name" value="F-box-like_dom_sf"/>
</dbReference>
<dbReference type="SUPFAM" id="SSF81383">
    <property type="entry name" value="F-box domain"/>
    <property type="match status" value="1"/>
</dbReference>
<dbReference type="PROSITE" id="PS50181">
    <property type="entry name" value="FBOX"/>
    <property type="match status" value="1"/>
</dbReference>
<reference evidence="2 3" key="1">
    <citation type="submission" date="2023-01" db="EMBL/GenBank/DDBJ databases">
        <authorList>
            <person name="Kreplak J."/>
        </authorList>
    </citation>
    <scope>NUCLEOTIDE SEQUENCE [LARGE SCALE GENOMIC DNA]</scope>
</reference>